<feature type="domain" description="HTH gntR-type" evidence="6">
    <location>
        <begin position="9"/>
        <end position="77"/>
    </location>
</feature>
<evidence type="ECO:0000256" key="1">
    <source>
        <dbReference type="ARBA" id="ARBA00005384"/>
    </source>
</evidence>
<dbReference type="InterPro" id="IPR004839">
    <property type="entry name" value="Aminotransferase_I/II_large"/>
</dbReference>
<dbReference type="InterPro" id="IPR015421">
    <property type="entry name" value="PyrdxlP-dep_Trfase_major"/>
</dbReference>
<evidence type="ECO:0000256" key="4">
    <source>
        <dbReference type="ARBA" id="ARBA00023125"/>
    </source>
</evidence>
<protein>
    <submittedName>
        <fullName evidence="7">GntR family transcriptional regulator</fullName>
    </submittedName>
</protein>
<keyword evidence="8" id="KW-1185">Reference proteome</keyword>
<dbReference type="InterPro" id="IPR036388">
    <property type="entry name" value="WH-like_DNA-bd_sf"/>
</dbReference>
<dbReference type="InterPro" id="IPR015424">
    <property type="entry name" value="PyrdxlP-dep_Trfase"/>
</dbReference>
<keyword evidence="3" id="KW-0805">Transcription regulation</keyword>
<dbReference type="SUPFAM" id="SSF46785">
    <property type="entry name" value="Winged helix' DNA-binding domain"/>
    <property type="match status" value="1"/>
</dbReference>
<evidence type="ECO:0000313" key="8">
    <source>
        <dbReference type="Proteomes" id="UP000642070"/>
    </source>
</evidence>
<dbReference type="GO" id="GO:0030170">
    <property type="term" value="F:pyridoxal phosphate binding"/>
    <property type="evidence" value="ECO:0007669"/>
    <property type="project" value="InterPro"/>
</dbReference>
<dbReference type="Pfam" id="PF00155">
    <property type="entry name" value="Aminotran_1_2"/>
    <property type="match status" value="1"/>
</dbReference>
<dbReference type="SUPFAM" id="SSF53383">
    <property type="entry name" value="PLP-dependent transferases"/>
    <property type="match status" value="1"/>
</dbReference>
<evidence type="ECO:0000256" key="2">
    <source>
        <dbReference type="ARBA" id="ARBA00022898"/>
    </source>
</evidence>
<name>A0A917U4Q9_9ACTN</name>
<dbReference type="SMART" id="SM00345">
    <property type="entry name" value="HTH_GNTR"/>
    <property type="match status" value="1"/>
</dbReference>
<dbReference type="InterPro" id="IPR000524">
    <property type="entry name" value="Tscrpt_reg_HTH_GntR"/>
</dbReference>
<dbReference type="PROSITE" id="PS50949">
    <property type="entry name" value="HTH_GNTR"/>
    <property type="match status" value="1"/>
</dbReference>
<dbReference type="GO" id="GO:0003677">
    <property type="term" value="F:DNA binding"/>
    <property type="evidence" value="ECO:0007669"/>
    <property type="project" value="UniProtKB-KW"/>
</dbReference>
<organism evidence="7 8">
    <name type="scientific">Dactylosporangium sucinum</name>
    <dbReference type="NCBI Taxonomy" id="1424081"/>
    <lineage>
        <taxon>Bacteria</taxon>
        <taxon>Bacillati</taxon>
        <taxon>Actinomycetota</taxon>
        <taxon>Actinomycetes</taxon>
        <taxon>Micromonosporales</taxon>
        <taxon>Micromonosporaceae</taxon>
        <taxon>Dactylosporangium</taxon>
    </lineage>
</organism>
<keyword evidence="2" id="KW-0663">Pyridoxal phosphate</keyword>
<evidence type="ECO:0000313" key="7">
    <source>
        <dbReference type="EMBL" id="GGM58394.1"/>
    </source>
</evidence>
<dbReference type="Gene3D" id="1.10.10.10">
    <property type="entry name" value="Winged helix-like DNA-binding domain superfamily/Winged helix DNA-binding domain"/>
    <property type="match status" value="1"/>
</dbReference>
<dbReference type="Pfam" id="PF00392">
    <property type="entry name" value="GntR"/>
    <property type="match status" value="1"/>
</dbReference>
<dbReference type="GO" id="GO:0003700">
    <property type="term" value="F:DNA-binding transcription factor activity"/>
    <property type="evidence" value="ECO:0007669"/>
    <property type="project" value="InterPro"/>
</dbReference>
<keyword evidence="4" id="KW-0238">DNA-binding</keyword>
<evidence type="ECO:0000259" key="6">
    <source>
        <dbReference type="PROSITE" id="PS50949"/>
    </source>
</evidence>
<dbReference type="Proteomes" id="UP000642070">
    <property type="component" value="Unassembled WGS sequence"/>
</dbReference>
<reference evidence="7" key="1">
    <citation type="journal article" date="2014" name="Int. J. Syst. Evol. Microbiol.">
        <title>Complete genome sequence of Corynebacterium casei LMG S-19264T (=DSM 44701T), isolated from a smear-ripened cheese.</title>
        <authorList>
            <consortium name="US DOE Joint Genome Institute (JGI-PGF)"/>
            <person name="Walter F."/>
            <person name="Albersmeier A."/>
            <person name="Kalinowski J."/>
            <person name="Ruckert C."/>
        </authorList>
    </citation>
    <scope>NUCLEOTIDE SEQUENCE</scope>
    <source>
        <strain evidence="7">JCM 19831</strain>
    </source>
</reference>
<reference evidence="7" key="2">
    <citation type="submission" date="2020-09" db="EMBL/GenBank/DDBJ databases">
        <authorList>
            <person name="Sun Q."/>
            <person name="Ohkuma M."/>
        </authorList>
    </citation>
    <scope>NUCLEOTIDE SEQUENCE</scope>
    <source>
        <strain evidence="7">JCM 19831</strain>
    </source>
</reference>
<comment type="caution">
    <text evidence="7">The sequence shown here is derived from an EMBL/GenBank/DDBJ whole genome shotgun (WGS) entry which is preliminary data.</text>
</comment>
<dbReference type="InterPro" id="IPR036390">
    <property type="entry name" value="WH_DNA-bd_sf"/>
</dbReference>
<dbReference type="CDD" id="cd07377">
    <property type="entry name" value="WHTH_GntR"/>
    <property type="match status" value="1"/>
</dbReference>
<keyword evidence="5" id="KW-0804">Transcription</keyword>
<dbReference type="CDD" id="cd00609">
    <property type="entry name" value="AAT_like"/>
    <property type="match status" value="1"/>
</dbReference>
<proteinExistence type="inferred from homology"/>
<dbReference type="PANTHER" id="PTHR46577:SF1">
    <property type="entry name" value="HTH-TYPE TRANSCRIPTIONAL REGULATORY PROTEIN GABR"/>
    <property type="match status" value="1"/>
</dbReference>
<dbReference type="PANTHER" id="PTHR46577">
    <property type="entry name" value="HTH-TYPE TRANSCRIPTIONAL REGULATORY PROTEIN GABR"/>
    <property type="match status" value="1"/>
</dbReference>
<accession>A0A917U4Q9</accession>
<sequence>MAVQYQPSGGTAAEISASIETGVRTGGLDAGAPLPPVRSLAAALGVSPATVAAAYRALRERGVIETAGRGGTRVRPRPPVARRTVHALPVPEGVVDLAAGGPDPHLLPGLARHLIRLSHDLPPGGYEHGGPLPELLDLAGERFAADGIPAGRLTVTGGALDGIERALVAHLRPGDRVGVEDPGWANLLDLVAALGLTAVPVPVDDEGPTEAGLAAALAAGVAALVVTGRAQNPTGAFVTRRRAEALRRRLMLYRQVLVLEDDHAAELAHEPAHPLAGATGSWAYIRSLSKPYGPDLRMALVAGDDTTIARIEGRMRLGTGWVSTVLQRLAVELWRDPGTRDTVARARDVYAVRRQALRDAFDGMPTHGVSGINVWVPVADETSMVAGLREEGLAVAPGSMYRLVSPPAIRITTAALDPRDAPRVAGAVLRRAAGTIQRQV</sequence>
<dbReference type="EMBL" id="BMPI01000041">
    <property type="protein sequence ID" value="GGM58394.1"/>
    <property type="molecule type" value="Genomic_DNA"/>
</dbReference>
<gene>
    <name evidence="7" type="ORF">GCM10007977_070000</name>
</gene>
<dbReference type="Gene3D" id="3.40.640.10">
    <property type="entry name" value="Type I PLP-dependent aspartate aminotransferase-like (Major domain)"/>
    <property type="match status" value="1"/>
</dbReference>
<dbReference type="InterPro" id="IPR051446">
    <property type="entry name" value="HTH_trans_reg/aminotransferase"/>
</dbReference>
<dbReference type="AlphaFoldDB" id="A0A917U4Q9"/>
<evidence type="ECO:0000256" key="3">
    <source>
        <dbReference type="ARBA" id="ARBA00023015"/>
    </source>
</evidence>
<comment type="similarity">
    <text evidence="1">In the C-terminal section; belongs to the class-I pyridoxal-phosphate-dependent aminotransferase family.</text>
</comment>
<dbReference type="RefSeq" id="WP_190254290.1">
    <property type="nucleotide sequence ID" value="NZ_BMPI01000041.1"/>
</dbReference>
<evidence type="ECO:0000256" key="5">
    <source>
        <dbReference type="ARBA" id="ARBA00023163"/>
    </source>
</evidence>